<evidence type="ECO:0000256" key="1">
    <source>
        <dbReference type="ARBA" id="ARBA00001962"/>
    </source>
</evidence>
<dbReference type="EMBL" id="CP031001">
    <property type="protein sequence ID" value="QHN77620.1"/>
    <property type="molecule type" value="Genomic_DNA"/>
</dbReference>
<evidence type="ECO:0000313" key="10">
    <source>
        <dbReference type="Proteomes" id="UP000289738"/>
    </source>
</evidence>
<reference evidence="9 10" key="1">
    <citation type="submission" date="2019-01" db="EMBL/GenBank/DDBJ databases">
        <title>Sequencing of cultivated peanut Arachis hypogaea provides insights into genome evolution and oil improvement.</title>
        <authorList>
            <person name="Chen X."/>
        </authorList>
    </citation>
    <scope>NUCLEOTIDE SEQUENCE [LARGE SCALE GENOMIC DNA]</scope>
    <source>
        <strain evidence="10">cv. Fuhuasheng</strain>
        <strain evidence="9">GDAAS-fuhuasheng2018</strain>
        <tissue evidence="9">Leaves</tissue>
    </source>
</reference>
<dbReference type="AlphaFoldDB" id="A0A444XM63"/>
<dbReference type="PANTHER" id="PTHR10209:SF884">
    <property type="entry name" value="1-AMINOCYCLOPROPANE-1-CARBOXYLATE OXIDASE HOMOLOG 1-LIKE"/>
    <property type="match status" value="1"/>
</dbReference>
<reference evidence="8 11" key="2">
    <citation type="submission" date="2020-01" db="EMBL/GenBank/DDBJ databases">
        <title>Genome sequence of Arachis hypogaea, cultivar Shitouqi.</title>
        <authorList>
            <person name="Zhuang W."/>
            <person name="Chen H."/>
            <person name="Varshney R."/>
            <person name="Wang D."/>
            <person name="Ming R."/>
        </authorList>
    </citation>
    <scope>NUCLEOTIDE SEQUENCE [LARGE SCALE GENOMIC DNA]</scope>
    <source>
        <tissue evidence="8">Young leaf</tissue>
    </source>
</reference>
<sequence>MENPIIQQSSTHDEWEREIKAFDDTKLGVKGLVDNGVTKVPLIFTKFRASKASSPSSDDEFLQVPVIDLGLIGNSSKDTGGVARKDIVTKVRQACEKYGFFQIVNHGIPQEILDEMKEGTRRFHEEPNDVKKVYYSRDRLKKVRFTSNYDLYQAKAANWRDSLISLMLPEPPKPEEFPETCRDITICYSEYAYKLGLTLFELLSEALGLKPKHLEEMECAQGMFLLSHYYPACPEPDKTIGNKAHTDPNFLTILLQDHTGGLQVLVENRWIDVKPVEGALVINIGDLTQLVSNDKFKSIKHRVLAPGATPRISVACFFTTNTMYPTNRLYGPIKEILSEENPAIYRETTIKDFTIQFDLRLGMTPTLEYYRI</sequence>
<dbReference type="EMBL" id="SDMP01000019">
    <property type="protein sequence ID" value="RYQ90779.1"/>
    <property type="molecule type" value="Genomic_DNA"/>
</dbReference>
<dbReference type="STRING" id="3818.A0A444XM63"/>
<dbReference type="PROSITE" id="PS51471">
    <property type="entry name" value="FE2OG_OXY"/>
    <property type="match status" value="1"/>
</dbReference>
<keyword evidence="5 6" id="KW-0408">Iron</keyword>
<dbReference type="Pfam" id="PF14226">
    <property type="entry name" value="DIOX_N"/>
    <property type="match status" value="1"/>
</dbReference>
<dbReference type="Gramene" id="arahy.Tifrunner.gnm2.ann2.Ah19g264400.1">
    <property type="protein sequence ID" value="arahy.Tifrunner.gnm2.ann2.Ah19g264400.1-CDS"/>
    <property type="gene ID" value="arahy.Tifrunner.gnm2.ann2.Ah19g264400"/>
</dbReference>
<evidence type="ECO:0000256" key="4">
    <source>
        <dbReference type="ARBA" id="ARBA00023002"/>
    </source>
</evidence>
<dbReference type="OrthoDB" id="288590at2759"/>
<dbReference type="InterPro" id="IPR005123">
    <property type="entry name" value="Oxoglu/Fe-dep_dioxygenase_dom"/>
</dbReference>
<dbReference type="InterPro" id="IPR026992">
    <property type="entry name" value="DIOX_N"/>
</dbReference>
<evidence type="ECO:0000313" key="11">
    <source>
        <dbReference type="Proteomes" id="UP000464620"/>
    </source>
</evidence>
<keyword evidence="10" id="KW-1185">Reference proteome</keyword>
<keyword evidence="4 6" id="KW-0560">Oxidoreductase</keyword>
<dbReference type="Proteomes" id="UP000289738">
    <property type="component" value="Chromosome B09"/>
</dbReference>
<dbReference type="SMR" id="A0A444XM63"/>
<evidence type="ECO:0000256" key="2">
    <source>
        <dbReference type="ARBA" id="ARBA00008056"/>
    </source>
</evidence>
<dbReference type="InterPro" id="IPR044861">
    <property type="entry name" value="IPNS-like_FE2OG_OXY"/>
</dbReference>
<evidence type="ECO:0000259" key="7">
    <source>
        <dbReference type="PROSITE" id="PS51471"/>
    </source>
</evidence>
<dbReference type="Gene3D" id="2.60.120.330">
    <property type="entry name" value="B-lactam Antibiotic, Isopenicillin N Synthase, Chain"/>
    <property type="match status" value="1"/>
</dbReference>
<protein>
    <submittedName>
        <fullName evidence="8">Deacetoxyvindoline 4-hydroxylase</fullName>
    </submittedName>
</protein>
<comment type="cofactor">
    <cofactor evidence="1">
        <name>Fe cation</name>
        <dbReference type="ChEBI" id="CHEBI:24875"/>
    </cofactor>
</comment>
<dbReference type="PANTHER" id="PTHR10209">
    <property type="entry name" value="OXIDOREDUCTASE, 2OG-FE II OXYGENASE FAMILY PROTEIN"/>
    <property type="match status" value="1"/>
</dbReference>
<evidence type="ECO:0000256" key="3">
    <source>
        <dbReference type="ARBA" id="ARBA00022723"/>
    </source>
</evidence>
<name>A0A444XM63_ARAHY</name>
<evidence type="ECO:0000313" key="8">
    <source>
        <dbReference type="EMBL" id="QHN77620.1"/>
    </source>
</evidence>
<dbReference type="Pfam" id="PF03171">
    <property type="entry name" value="2OG-FeII_Oxy"/>
    <property type="match status" value="1"/>
</dbReference>
<proteinExistence type="inferred from homology"/>
<comment type="similarity">
    <text evidence="2 6">Belongs to the iron/ascorbate-dependent oxidoreductase family.</text>
</comment>
<feature type="domain" description="Fe2OG dioxygenase" evidence="7">
    <location>
        <begin position="219"/>
        <end position="320"/>
    </location>
</feature>
<dbReference type="GO" id="GO:0051213">
    <property type="term" value="F:dioxygenase activity"/>
    <property type="evidence" value="ECO:0007669"/>
    <property type="project" value="UniProtKB-ARBA"/>
</dbReference>
<dbReference type="InterPro" id="IPR027443">
    <property type="entry name" value="IPNS-like_sf"/>
</dbReference>
<dbReference type="Proteomes" id="UP000464620">
    <property type="component" value="Chromosome B09"/>
</dbReference>
<evidence type="ECO:0000313" key="9">
    <source>
        <dbReference type="EMBL" id="RYQ90779.1"/>
    </source>
</evidence>
<keyword evidence="3 6" id="KW-0479">Metal-binding</keyword>
<accession>A0A444XM63</accession>
<evidence type="ECO:0000256" key="5">
    <source>
        <dbReference type="ARBA" id="ARBA00023004"/>
    </source>
</evidence>
<dbReference type="SUPFAM" id="SSF51197">
    <property type="entry name" value="Clavaminate synthase-like"/>
    <property type="match status" value="1"/>
</dbReference>
<organism evidence="9 10">
    <name type="scientific">Arachis hypogaea</name>
    <name type="common">Peanut</name>
    <dbReference type="NCBI Taxonomy" id="3818"/>
    <lineage>
        <taxon>Eukaryota</taxon>
        <taxon>Viridiplantae</taxon>
        <taxon>Streptophyta</taxon>
        <taxon>Embryophyta</taxon>
        <taxon>Tracheophyta</taxon>
        <taxon>Spermatophyta</taxon>
        <taxon>Magnoliopsida</taxon>
        <taxon>eudicotyledons</taxon>
        <taxon>Gunneridae</taxon>
        <taxon>Pentapetalae</taxon>
        <taxon>rosids</taxon>
        <taxon>fabids</taxon>
        <taxon>Fabales</taxon>
        <taxon>Fabaceae</taxon>
        <taxon>Papilionoideae</taxon>
        <taxon>50 kb inversion clade</taxon>
        <taxon>dalbergioids sensu lato</taxon>
        <taxon>Dalbergieae</taxon>
        <taxon>Pterocarpus clade</taxon>
        <taxon>Arachis</taxon>
    </lineage>
</organism>
<dbReference type="GO" id="GO:0046872">
    <property type="term" value="F:metal ion binding"/>
    <property type="evidence" value="ECO:0007669"/>
    <property type="project" value="UniProtKB-KW"/>
</dbReference>
<dbReference type="FunFam" id="2.60.120.330:FF:000005">
    <property type="entry name" value="1-aminocyclopropane-1-carboxylate oxidase homolog 1"/>
    <property type="match status" value="1"/>
</dbReference>
<gene>
    <name evidence="9" type="ORF">Ahy_B09g096771</name>
    <name evidence="8" type="ORF">DS421_19g654280</name>
</gene>
<evidence type="ECO:0000256" key="6">
    <source>
        <dbReference type="RuleBase" id="RU003682"/>
    </source>
</evidence>